<dbReference type="RefSeq" id="XP_026500173.2">
    <property type="nucleotide sequence ID" value="XM_026644388.2"/>
</dbReference>
<evidence type="ECO:0000256" key="1">
    <source>
        <dbReference type="SAM" id="Phobius"/>
    </source>
</evidence>
<keyword evidence="1" id="KW-0472">Membrane</keyword>
<dbReference type="InterPro" id="IPR007110">
    <property type="entry name" value="Ig-like_dom"/>
</dbReference>
<accession>A0A8B8ISQ4</accession>
<dbReference type="InterPro" id="IPR036179">
    <property type="entry name" value="Ig-like_dom_sf"/>
</dbReference>
<gene>
    <name evidence="5 6" type="primary">LOC113403792</name>
</gene>
<dbReference type="OMA" id="HDQATYV"/>
<dbReference type="InterPro" id="IPR013783">
    <property type="entry name" value="Ig-like_fold"/>
</dbReference>
<evidence type="ECO:0000259" key="3">
    <source>
        <dbReference type="PROSITE" id="PS50835"/>
    </source>
</evidence>
<dbReference type="GeneID" id="113403792"/>
<evidence type="ECO:0000313" key="6">
    <source>
        <dbReference type="RefSeq" id="XP_064074136.1"/>
    </source>
</evidence>
<evidence type="ECO:0000313" key="4">
    <source>
        <dbReference type="Proteomes" id="UP001652626"/>
    </source>
</evidence>
<feature type="transmembrane region" description="Helical" evidence="1">
    <location>
        <begin position="745"/>
        <end position="770"/>
    </location>
</feature>
<feature type="signal peptide" evidence="2">
    <location>
        <begin position="1"/>
        <end position="21"/>
    </location>
</feature>
<dbReference type="Gene3D" id="2.60.40.10">
    <property type="entry name" value="Immunoglobulins"/>
    <property type="match status" value="1"/>
</dbReference>
<name>A0A8B8ISQ4_VANTA</name>
<evidence type="ECO:0000313" key="5">
    <source>
        <dbReference type="RefSeq" id="XP_026500173.2"/>
    </source>
</evidence>
<sequence length="810" mass="89285">MRSHKLRIAVFAILLTGYTYGQNPPTLLTLDEGATLRTVVLTFTNEIKRCYLETPSGLKVEFKPNDEGNDKFQLLPDTDVTQCQANVNHIDVNDNGVWTLNSELSTGSILSQSYNVTVNKTSDNTADDDDDDVDSDTADIEDLEGQYFDTAIGANHTVFINDYAFVTSERCILITPSGTRYSFQELNLEGIEVINHPGATCAIRITINSGDVVGNWSLLAEGSRFSENIVRRLPFTIHVEEFVDAYVSEVIVVEGNDFYARLKNSIPNYDTCRLLGPDGNEYNAFEKDSRFVENCGFIVRNLQTTQSGKWNIVYGNSIVYRAPISVTVNVATTAGATNLVWNKDRPVLVSLGAEDAVYCSLTGPDGSTFYDGFGRCRVAIDRASKAHEGVWRMNVGLPGQVLTTNSQFRVTVVEADPKPLVMTQVTANKPTVSLSCNVTSPYPVRSCKFRDPSGRVLLANEGVGESRYTVHGAGSSYKSDLHTHDCGILITGPLTRDLGLWRCAVETEGETYYGFLGVFCPWAMRDPEVVAAIVTEPTLTADRPVVSSVVGDSVTMTCSVQSAIRYCYFRARNGTVFNVGPIDSHDQATYVGAGFDAGECGIRFPSLSVSDTGSWDCHVGLADVQEAEQRARIEVNVQDTMTANQRMERNNLIVEAQIYDRRALEYCRFVRIDGLGFTTNTIPERYTDLSILLDGYCGIAIKEPTILENHPWTVVARIRGQDVELSRVTPITLAGPNPPPEGGVIYYRLPVTWIIVMVVGLVMVVLASFLGPKNNRRWAYARASTIRNSFIRKTVQQQNNQPTKVTATAA</sequence>
<dbReference type="AlphaFoldDB" id="A0A8B8ISQ4"/>
<keyword evidence="1" id="KW-0812">Transmembrane</keyword>
<feature type="chain" id="PRO_5045020303" evidence="2">
    <location>
        <begin position="22"/>
        <end position="810"/>
    </location>
</feature>
<proteinExistence type="predicted"/>
<dbReference type="RefSeq" id="XP_064074136.1">
    <property type="nucleotide sequence ID" value="XM_064218066.1"/>
</dbReference>
<protein>
    <submittedName>
        <fullName evidence="5 6">Uncharacterized protein LOC113403792</fullName>
    </submittedName>
</protein>
<organism evidence="4 5">
    <name type="scientific">Vanessa tameamea</name>
    <name type="common">Kamehameha butterfly</name>
    <dbReference type="NCBI Taxonomy" id="334116"/>
    <lineage>
        <taxon>Eukaryota</taxon>
        <taxon>Metazoa</taxon>
        <taxon>Ecdysozoa</taxon>
        <taxon>Arthropoda</taxon>
        <taxon>Hexapoda</taxon>
        <taxon>Insecta</taxon>
        <taxon>Pterygota</taxon>
        <taxon>Neoptera</taxon>
        <taxon>Endopterygota</taxon>
        <taxon>Lepidoptera</taxon>
        <taxon>Glossata</taxon>
        <taxon>Ditrysia</taxon>
        <taxon>Papilionoidea</taxon>
        <taxon>Nymphalidae</taxon>
        <taxon>Nymphalinae</taxon>
        <taxon>Vanessa</taxon>
    </lineage>
</organism>
<keyword evidence="4" id="KW-1185">Reference proteome</keyword>
<dbReference type="OrthoDB" id="6380398at2759"/>
<keyword evidence="1" id="KW-1133">Transmembrane helix</keyword>
<keyword evidence="2" id="KW-0732">Signal</keyword>
<reference evidence="5 6" key="1">
    <citation type="submission" date="2025-05" db="UniProtKB">
        <authorList>
            <consortium name="RefSeq"/>
        </authorList>
    </citation>
    <scope>IDENTIFICATION</scope>
    <source>
        <tissue evidence="5 6">Whole body</tissue>
    </source>
</reference>
<evidence type="ECO:0000256" key="2">
    <source>
        <dbReference type="SAM" id="SignalP"/>
    </source>
</evidence>
<dbReference type="PROSITE" id="PS50835">
    <property type="entry name" value="IG_LIKE"/>
    <property type="match status" value="1"/>
</dbReference>
<dbReference type="SUPFAM" id="SSF48726">
    <property type="entry name" value="Immunoglobulin"/>
    <property type="match status" value="1"/>
</dbReference>
<feature type="domain" description="Ig-like" evidence="3">
    <location>
        <begin position="537"/>
        <end position="634"/>
    </location>
</feature>
<dbReference type="Proteomes" id="UP001652626">
    <property type="component" value="Chromosome 20"/>
</dbReference>